<dbReference type="Gene3D" id="1.20.1440.60">
    <property type="entry name" value="23S rRNA-intervening sequence"/>
    <property type="match status" value="1"/>
</dbReference>
<name>M7N462_9FLAO</name>
<protein>
    <recommendedName>
        <fullName evidence="3">Four helix bundle protein</fullName>
    </recommendedName>
</protein>
<dbReference type="Proteomes" id="UP000012024">
    <property type="component" value="Unassembled WGS sequence"/>
</dbReference>
<comment type="caution">
    <text evidence="1">The sequence shown here is derived from an EMBL/GenBank/DDBJ whole genome shotgun (WGS) entry which is preliminary data.</text>
</comment>
<dbReference type="SUPFAM" id="SSF158446">
    <property type="entry name" value="IVS-encoded protein-like"/>
    <property type="match status" value="1"/>
</dbReference>
<evidence type="ECO:0000313" key="1">
    <source>
        <dbReference type="EMBL" id="EMQ96534.1"/>
    </source>
</evidence>
<dbReference type="NCBIfam" id="TIGR02436">
    <property type="entry name" value="four helix bundle protein"/>
    <property type="match status" value="1"/>
</dbReference>
<dbReference type="AlphaFoldDB" id="M7N462"/>
<evidence type="ECO:0000313" key="2">
    <source>
        <dbReference type="Proteomes" id="UP000012024"/>
    </source>
</evidence>
<accession>M7N462</accession>
<dbReference type="InterPro" id="IPR036583">
    <property type="entry name" value="23S_rRNA_IVS_sf"/>
</dbReference>
<evidence type="ECO:0008006" key="3">
    <source>
        <dbReference type="Google" id="ProtNLM"/>
    </source>
</evidence>
<proteinExistence type="predicted"/>
<keyword evidence="2" id="KW-1185">Reference proteome</keyword>
<dbReference type="EMBL" id="ANLA01000002">
    <property type="protein sequence ID" value="EMQ96534.1"/>
    <property type="molecule type" value="Genomic_DNA"/>
</dbReference>
<sequence>MKIARDSSRECEEATTKAYLRNYITYKESENNWSLLVEINKMLSALMKHLKDKNT</sequence>
<reference evidence="1 2" key="1">
    <citation type="submission" date="2012-12" db="EMBL/GenBank/DDBJ databases">
        <title>Genome assembly of Formosa sp. AK20.</title>
        <authorList>
            <person name="Kumar R."/>
            <person name="Khatri I."/>
            <person name="Vaidya B."/>
            <person name="Subramanian S."/>
            <person name="Pinnaka A."/>
        </authorList>
    </citation>
    <scope>NUCLEOTIDE SEQUENCE [LARGE SCALE GENOMIC DNA]</scope>
    <source>
        <strain evidence="1 2">AK20</strain>
    </source>
</reference>
<dbReference type="InterPro" id="IPR012657">
    <property type="entry name" value="23S_rRNA-intervening_sequence"/>
</dbReference>
<gene>
    <name evidence="1" type="ORF">D778_01016</name>
</gene>
<organism evidence="1 2">
    <name type="scientific">Xanthomarina gelatinilytica</name>
    <dbReference type="NCBI Taxonomy" id="1137281"/>
    <lineage>
        <taxon>Bacteria</taxon>
        <taxon>Pseudomonadati</taxon>
        <taxon>Bacteroidota</taxon>
        <taxon>Flavobacteriia</taxon>
        <taxon>Flavobacteriales</taxon>
        <taxon>Flavobacteriaceae</taxon>
        <taxon>Xanthomarina</taxon>
    </lineage>
</organism>
<dbReference type="PATRIC" id="fig|1137281.3.peg.17"/>